<dbReference type="PANTHER" id="PTHR43074:SF1">
    <property type="entry name" value="BETA-KETOACYL SYNTHASE FAMILY PROTEIN-RELATED"/>
    <property type="match status" value="1"/>
</dbReference>
<dbReference type="AlphaFoldDB" id="A0A975BDR5"/>
<evidence type="ECO:0000313" key="8">
    <source>
        <dbReference type="EMBL" id="QTA83481.1"/>
    </source>
</evidence>
<evidence type="ECO:0000256" key="4">
    <source>
        <dbReference type="ARBA" id="ARBA00022832"/>
    </source>
</evidence>
<reference evidence="8" key="1">
    <citation type="journal article" date="2021" name="Microb. Physiol.">
        <title>Proteogenomic Insights into the Physiology of Marine, Sulfate-Reducing, Filamentous Desulfonema limicola and Desulfonema magnum.</title>
        <authorList>
            <person name="Schnaars V."/>
            <person name="Wohlbrand L."/>
            <person name="Scheve S."/>
            <person name="Hinrichs C."/>
            <person name="Reinhardt R."/>
            <person name="Rabus R."/>
        </authorList>
    </citation>
    <scope>NUCLEOTIDE SEQUENCE</scope>
    <source>
        <strain evidence="8">5ac10</strain>
    </source>
</reference>
<comment type="similarity">
    <text evidence="2">Belongs to the thioester dehydratase family. FabA subfamily.</text>
</comment>
<evidence type="ECO:0000256" key="5">
    <source>
        <dbReference type="ARBA" id="ARBA00023098"/>
    </source>
</evidence>
<proteinExistence type="inferred from homology"/>
<dbReference type="PANTHER" id="PTHR43074">
    <property type="entry name" value="OMEGA-3 POLYUNSATURATED FATTY ACID SYNTHASE PFAB-RELATED"/>
    <property type="match status" value="1"/>
</dbReference>
<dbReference type="GO" id="GO:0006633">
    <property type="term" value="P:fatty acid biosynthetic process"/>
    <property type="evidence" value="ECO:0007669"/>
    <property type="project" value="UniProtKB-KW"/>
</dbReference>
<dbReference type="SUPFAM" id="SSF52151">
    <property type="entry name" value="FabD/lysophospholipase-like"/>
    <property type="match status" value="1"/>
</dbReference>
<evidence type="ECO:0000256" key="1">
    <source>
        <dbReference type="ARBA" id="ARBA00005194"/>
    </source>
</evidence>
<dbReference type="Pfam" id="PF07977">
    <property type="entry name" value="FabA"/>
    <property type="match status" value="1"/>
</dbReference>
<organism evidence="8 9">
    <name type="scientific">Desulfonema limicola</name>
    <dbReference type="NCBI Taxonomy" id="45656"/>
    <lineage>
        <taxon>Bacteria</taxon>
        <taxon>Pseudomonadati</taxon>
        <taxon>Thermodesulfobacteriota</taxon>
        <taxon>Desulfobacteria</taxon>
        <taxon>Desulfobacterales</taxon>
        <taxon>Desulfococcaceae</taxon>
        <taxon>Desulfonema</taxon>
    </lineage>
</organism>
<evidence type="ECO:0000256" key="3">
    <source>
        <dbReference type="ARBA" id="ARBA00022516"/>
    </source>
</evidence>
<dbReference type="InterPro" id="IPR016035">
    <property type="entry name" value="Acyl_Trfase/lysoPLipase"/>
</dbReference>
<keyword evidence="3" id="KW-0444">Lipid biosynthesis</keyword>
<keyword evidence="9" id="KW-1185">Reference proteome</keyword>
<keyword evidence="6" id="KW-0275">Fatty acid biosynthesis</keyword>
<evidence type="ECO:0000313" key="9">
    <source>
        <dbReference type="Proteomes" id="UP000663720"/>
    </source>
</evidence>
<sequence length="955" mass="107947">MRKALERDLNPSMGRSAYLIFVNTPNEVVIAGDDQACKRIIRDLGCNYFEVPVTDAIHSELVRPDYEDLINMHRLPVNKVSNIDFYSAFDFAPIVVDSEVIARNVANIYANEIDFQKLIEKAYDDGGRVFIELGPRDNCSKWIDEILEQKKHLAVSINRRGQDDNITIIQALAKLFCHRVSLDLSPLFVQEKMESVSKRLLVKSIILGGDSIESKILSDENKKIAAQISAEKQEPVKISPKPVKPEIKTVLPDPKPLPEIRKMNITEKLDQNISLLNESHTSFLNLRNQGSRHIKELIELQIDLAKNHTAPVGAGHCACPSKQPQENKPGKPANVIWDQDDLLEFAGGSIAKVFGPEYAIIDTYHRKVRLPLMPYLLVTRVTELNAKLGEFKPSTMTTEYDIPVNAWYSIDGQIPWAVSVESGQCDLLLISYLGIDFSCKGERVYRLLDCTLTFLENIAMEGETLRYEISINSFAKSGESLLFFFSYECFVKDKMVLKMDGGCAGFFTDQELAAGKGIIYTEEEIQERSKIQKKTFTPFLVCQKTSFERDDLLKIIKGGRGACFGENYAQKGFNPSLRFASEEMLMIDRVVSIDINGGPWGLGQVLAEKILAPDHWYFPCHFKDDEVMAGSLMAEGCGQLLQFFLLYIGMHTKTRDARFQPIKNLPQKVRCRGQVIPKDRLLTYRMEITEIGLSPNPYAIANIDIILDDKIVVDFKNLGVQLVEKNEDDPYKISIPETPEPEKEALFTQYHLQHFATGSISECFGPEFKIYENRQPPRTPNGDLQLTTRVLEVSGKRHDFSKPAYCIAEYEVPHDAWYYQQNSHPAVMPYSIIMEIALQPCGFISACMGTTLIYPETDFFFRNLDGAGTLHHDIDLRGKTIRNKSTLLTTSAMGNTILQTFKFEMDVDNSPYYTGTAAFGYFVASALRDQIGLDRGIDNHPLTEKNILQMLILIS</sequence>
<dbReference type="CDD" id="cd01287">
    <property type="entry name" value="FabA"/>
    <property type="match status" value="1"/>
</dbReference>
<keyword evidence="4" id="KW-0276">Fatty acid metabolism</keyword>
<dbReference type="InterPro" id="IPR013114">
    <property type="entry name" value="FabA_FabZ"/>
</dbReference>
<evidence type="ECO:0000256" key="2">
    <source>
        <dbReference type="ARBA" id="ARBA00006714"/>
    </source>
</evidence>
<dbReference type="Gene3D" id="3.40.366.10">
    <property type="entry name" value="Malonyl-Coenzyme A Acyl Carrier Protein, domain 2"/>
    <property type="match status" value="1"/>
</dbReference>
<dbReference type="Gene3D" id="3.10.129.10">
    <property type="entry name" value="Hotdog Thioesterase"/>
    <property type="match status" value="3"/>
</dbReference>
<gene>
    <name evidence="8" type="ORF">dnl_58910</name>
</gene>
<comment type="pathway">
    <text evidence="1">Lipid metabolism; fatty acid biosynthesis.</text>
</comment>
<evidence type="ECO:0000256" key="7">
    <source>
        <dbReference type="ARBA" id="ARBA00023239"/>
    </source>
</evidence>
<dbReference type="GO" id="GO:0005737">
    <property type="term" value="C:cytoplasm"/>
    <property type="evidence" value="ECO:0007669"/>
    <property type="project" value="InterPro"/>
</dbReference>
<dbReference type="RefSeq" id="WP_207689326.1">
    <property type="nucleotide sequence ID" value="NZ_CP061799.1"/>
</dbReference>
<dbReference type="InterPro" id="IPR029069">
    <property type="entry name" value="HotDog_dom_sf"/>
</dbReference>
<dbReference type="EMBL" id="CP061799">
    <property type="protein sequence ID" value="QTA83481.1"/>
    <property type="molecule type" value="Genomic_DNA"/>
</dbReference>
<dbReference type="InterPro" id="IPR001227">
    <property type="entry name" value="Ac_transferase_dom_sf"/>
</dbReference>
<keyword evidence="5" id="KW-0443">Lipid metabolism</keyword>
<dbReference type="GO" id="GO:0019171">
    <property type="term" value="F:(3R)-hydroxyacyl-[acyl-carrier-protein] dehydratase activity"/>
    <property type="evidence" value="ECO:0007669"/>
    <property type="project" value="InterPro"/>
</dbReference>
<evidence type="ECO:0000256" key="6">
    <source>
        <dbReference type="ARBA" id="ARBA00023160"/>
    </source>
</evidence>
<accession>A0A975BDR5</accession>
<keyword evidence="7" id="KW-0456">Lyase</keyword>
<dbReference type="SUPFAM" id="SSF54637">
    <property type="entry name" value="Thioesterase/thiol ester dehydrase-isomerase"/>
    <property type="match status" value="3"/>
</dbReference>
<dbReference type="Proteomes" id="UP000663720">
    <property type="component" value="Chromosome"/>
</dbReference>
<name>A0A975BDR5_9BACT</name>
<protein>
    <submittedName>
        <fullName evidence="8">Beta-hydroxydecanoyl thiol ester dehydrase domain-containing protein, FabA/FabZ</fullName>
    </submittedName>
</protein>
<dbReference type="KEGG" id="dli:dnl_58910"/>
<dbReference type="GO" id="GO:0016740">
    <property type="term" value="F:transferase activity"/>
    <property type="evidence" value="ECO:0007669"/>
    <property type="project" value="InterPro"/>
</dbReference>
<dbReference type="InterPro" id="IPR052568">
    <property type="entry name" value="PKS-FAS_Synthase"/>
</dbReference>
<dbReference type="InterPro" id="IPR010083">
    <property type="entry name" value="FabA"/>
</dbReference>